<dbReference type="InterPro" id="IPR048995">
    <property type="entry name" value="STL11/RBM22-like_N"/>
</dbReference>
<gene>
    <name evidence="7" type="primary">SLT11</name>
    <name evidence="7" type="ORF">CspeluHIS016_0504370</name>
</gene>
<evidence type="ECO:0000256" key="4">
    <source>
        <dbReference type="ARBA" id="ARBA00022884"/>
    </source>
</evidence>
<sequence>MPAKHDINKVGSESSDFPILCETCLGPNPYVRMTRQEFGQECKICNRPFTVFKWNPGDGGRFKKTEICTTCAKIKGTCQTCLLDLEYGLPVQVRDAALGRKNEAPSSDINKQYYIQNLEAQMEKSDTGIAYDAQIANAAGKEMLKTLARNDPYYKRNRPHICSFFLKGECTRGDACPFRHEKPEAGAGPVRGNAQQSMQDRYYGRNDPAAKKILAQVAEAKGLKAPEDKSIATLLFLGVPECEEGDVRTALAGAVPSVEPTQIRSISIVGPSMFVNFADRGSAERAAEALSAQGGIEVDGKRAKVVWGRSRKKAAA</sequence>
<keyword evidence="4" id="KW-0694">RNA-binding</keyword>
<keyword evidence="8" id="KW-1185">Reference proteome</keyword>
<evidence type="ECO:0000256" key="1">
    <source>
        <dbReference type="ARBA" id="ARBA00022723"/>
    </source>
</evidence>
<dbReference type="Proteomes" id="UP001222932">
    <property type="component" value="Unassembled WGS sequence"/>
</dbReference>
<reference evidence="7" key="2">
    <citation type="submission" date="2023-06" db="EMBL/GenBank/DDBJ databases">
        <authorList>
            <person name="Kobayashi Y."/>
            <person name="Kayamori A."/>
            <person name="Aoki K."/>
            <person name="Shiwa Y."/>
            <person name="Fujita N."/>
            <person name="Sugita T."/>
            <person name="Iwasaki W."/>
            <person name="Tanaka N."/>
            <person name="Takashima M."/>
        </authorList>
    </citation>
    <scope>NUCLEOTIDE SEQUENCE</scope>
    <source>
        <strain evidence="7">HIS016</strain>
    </source>
</reference>
<dbReference type="GO" id="GO:0008270">
    <property type="term" value="F:zinc ion binding"/>
    <property type="evidence" value="ECO:0007669"/>
    <property type="project" value="UniProtKB-KW"/>
</dbReference>
<dbReference type="Pfam" id="PF00642">
    <property type="entry name" value="zf-CCCH"/>
    <property type="match status" value="1"/>
</dbReference>
<dbReference type="PANTHER" id="PTHR14089:SF6">
    <property type="entry name" value="PRE-MRNA-SPLICING FACTOR RBM22"/>
    <property type="match status" value="1"/>
</dbReference>
<dbReference type="InterPro" id="IPR036855">
    <property type="entry name" value="Znf_CCCH_sf"/>
</dbReference>
<feature type="zinc finger region" description="C3H1-type" evidence="5">
    <location>
        <begin position="156"/>
        <end position="183"/>
    </location>
</feature>
<proteinExistence type="predicted"/>
<evidence type="ECO:0000259" key="6">
    <source>
        <dbReference type="PROSITE" id="PS50103"/>
    </source>
</evidence>
<dbReference type="GO" id="GO:0071007">
    <property type="term" value="C:U2-type catalytic step 2 spliceosome"/>
    <property type="evidence" value="ECO:0007669"/>
    <property type="project" value="TreeGrafter"/>
</dbReference>
<evidence type="ECO:0000313" key="7">
    <source>
        <dbReference type="EMBL" id="GMK58405.1"/>
    </source>
</evidence>
<dbReference type="EMBL" id="BTCM01000005">
    <property type="protein sequence ID" value="GMK58405.1"/>
    <property type="molecule type" value="Genomic_DNA"/>
</dbReference>
<dbReference type="GO" id="GO:0017070">
    <property type="term" value="F:U6 snRNA binding"/>
    <property type="evidence" value="ECO:0007669"/>
    <property type="project" value="TreeGrafter"/>
</dbReference>
<dbReference type="GO" id="GO:0000974">
    <property type="term" value="C:Prp19 complex"/>
    <property type="evidence" value="ECO:0007669"/>
    <property type="project" value="TreeGrafter"/>
</dbReference>
<dbReference type="AlphaFoldDB" id="A0AAD3TXR1"/>
<dbReference type="Pfam" id="PF21369">
    <property type="entry name" value="STL11_N"/>
    <property type="match status" value="1"/>
</dbReference>
<comment type="caution">
    <text evidence="7">The sequence shown here is derived from an EMBL/GenBank/DDBJ whole genome shotgun (WGS) entry which is preliminary data.</text>
</comment>
<keyword evidence="1 5" id="KW-0479">Metal-binding</keyword>
<reference evidence="7" key="1">
    <citation type="journal article" date="2023" name="BMC Genomics">
        <title>Chromosome-level genome assemblies of Cutaneotrichosporon spp. (Trichosporonales, Basidiomycota) reveal imbalanced evolution between nucleotide sequences and chromosome synteny.</title>
        <authorList>
            <person name="Kobayashi Y."/>
            <person name="Kayamori A."/>
            <person name="Aoki K."/>
            <person name="Shiwa Y."/>
            <person name="Matsutani M."/>
            <person name="Fujita N."/>
            <person name="Sugita T."/>
            <person name="Iwasaki W."/>
            <person name="Tanaka N."/>
            <person name="Takashima M."/>
        </authorList>
    </citation>
    <scope>NUCLEOTIDE SEQUENCE</scope>
    <source>
        <strain evidence="7">HIS016</strain>
    </source>
</reference>
<dbReference type="InterPro" id="IPR000571">
    <property type="entry name" value="Znf_CCCH"/>
</dbReference>
<dbReference type="GO" id="GO:0036002">
    <property type="term" value="F:pre-mRNA binding"/>
    <property type="evidence" value="ECO:0007669"/>
    <property type="project" value="TreeGrafter"/>
</dbReference>
<dbReference type="SUPFAM" id="SSF90229">
    <property type="entry name" value="CCCH zinc finger"/>
    <property type="match status" value="1"/>
</dbReference>
<feature type="domain" description="C3H1-type" evidence="6">
    <location>
        <begin position="156"/>
        <end position="183"/>
    </location>
</feature>
<dbReference type="SMART" id="SM00356">
    <property type="entry name" value="ZnF_C3H1"/>
    <property type="match status" value="1"/>
</dbReference>
<evidence type="ECO:0000256" key="2">
    <source>
        <dbReference type="ARBA" id="ARBA00022771"/>
    </source>
</evidence>
<name>A0AAD3TXR1_9TREE</name>
<keyword evidence="3 5" id="KW-0862">Zinc</keyword>
<evidence type="ECO:0000256" key="3">
    <source>
        <dbReference type="ARBA" id="ARBA00022833"/>
    </source>
</evidence>
<evidence type="ECO:0000313" key="8">
    <source>
        <dbReference type="Proteomes" id="UP001222932"/>
    </source>
</evidence>
<dbReference type="PROSITE" id="PS50103">
    <property type="entry name" value="ZF_C3H1"/>
    <property type="match status" value="1"/>
</dbReference>
<dbReference type="Gene3D" id="4.10.1000.10">
    <property type="entry name" value="Zinc finger, CCCH-type"/>
    <property type="match status" value="1"/>
</dbReference>
<dbReference type="InterPro" id="IPR039171">
    <property type="entry name" value="Cwc2/Slt11"/>
</dbReference>
<organism evidence="7 8">
    <name type="scientific">Cutaneotrichosporon spelunceum</name>
    <dbReference type="NCBI Taxonomy" id="1672016"/>
    <lineage>
        <taxon>Eukaryota</taxon>
        <taxon>Fungi</taxon>
        <taxon>Dikarya</taxon>
        <taxon>Basidiomycota</taxon>
        <taxon>Agaricomycotina</taxon>
        <taxon>Tremellomycetes</taxon>
        <taxon>Trichosporonales</taxon>
        <taxon>Trichosporonaceae</taxon>
        <taxon>Cutaneotrichosporon</taxon>
    </lineage>
</organism>
<protein>
    <recommendedName>
        <fullName evidence="6">C3H1-type domain-containing protein</fullName>
    </recommendedName>
</protein>
<evidence type="ECO:0000256" key="5">
    <source>
        <dbReference type="PROSITE-ProRule" id="PRU00723"/>
    </source>
</evidence>
<accession>A0AAD3TXR1</accession>
<dbReference type="GO" id="GO:0071006">
    <property type="term" value="C:U2-type catalytic step 1 spliceosome"/>
    <property type="evidence" value="ECO:0007669"/>
    <property type="project" value="TreeGrafter"/>
</dbReference>
<dbReference type="PANTHER" id="PTHR14089">
    <property type="entry name" value="PRE-MRNA-SPLICING FACTOR RBM22"/>
    <property type="match status" value="1"/>
</dbReference>
<keyword evidence="2 5" id="KW-0863">Zinc-finger</keyword>